<dbReference type="EMBL" id="KV419396">
    <property type="protein sequence ID" value="KZS97766.1"/>
    <property type="molecule type" value="Genomic_DNA"/>
</dbReference>
<accession>A0A164ZJ15</accession>
<protein>
    <recommendedName>
        <fullName evidence="3">ER membrane protein complex subunit 10</fullName>
    </recommendedName>
</protein>
<dbReference type="OrthoDB" id="1894652at2759"/>
<gene>
    <name evidence="1" type="ORF">SISNIDRAFT_449326</name>
</gene>
<dbReference type="STRING" id="1314777.A0A164ZJ15"/>
<keyword evidence="2" id="KW-1185">Reference proteome</keyword>
<dbReference type="AlphaFoldDB" id="A0A164ZJ15"/>
<proteinExistence type="predicted"/>
<dbReference type="Pfam" id="PF21203">
    <property type="entry name" value="ECM10"/>
    <property type="match status" value="1"/>
</dbReference>
<name>A0A164ZJ15_9AGAM</name>
<evidence type="ECO:0008006" key="3">
    <source>
        <dbReference type="Google" id="ProtNLM"/>
    </source>
</evidence>
<sequence length="198" mass="21576">MFLLLLLPALALAADVRIHHRITGQPWSLRAELHGDHLETIQPYSQLIPPSYAPGARYQLALERPSDKDSNSWDLASVYLCHLSSAVSDTIVVHEFDGVPYALDYRVTPVPRDGSCPSLVSSISVPNTTISFSSARVPPSPALRAPPPLTPEGQVVPPVPERSFLQKYWVYIAIFVGVMLFASGPEEEAPAAAPRARS</sequence>
<reference evidence="1 2" key="1">
    <citation type="journal article" date="2016" name="Mol. Biol. Evol.">
        <title>Comparative Genomics of Early-Diverging Mushroom-Forming Fungi Provides Insights into the Origins of Lignocellulose Decay Capabilities.</title>
        <authorList>
            <person name="Nagy L.G."/>
            <person name="Riley R."/>
            <person name="Tritt A."/>
            <person name="Adam C."/>
            <person name="Daum C."/>
            <person name="Floudas D."/>
            <person name="Sun H."/>
            <person name="Yadav J.S."/>
            <person name="Pangilinan J."/>
            <person name="Larsson K.H."/>
            <person name="Matsuura K."/>
            <person name="Barry K."/>
            <person name="Labutti K."/>
            <person name="Kuo R."/>
            <person name="Ohm R.A."/>
            <person name="Bhattacharya S.S."/>
            <person name="Shirouzu T."/>
            <person name="Yoshinaga Y."/>
            <person name="Martin F.M."/>
            <person name="Grigoriev I.V."/>
            <person name="Hibbett D.S."/>
        </authorList>
    </citation>
    <scope>NUCLEOTIDE SEQUENCE [LARGE SCALE GENOMIC DNA]</scope>
    <source>
        <strain evidence="1 2">HHB9708</strain>
    </source>
</reference>
<evidence type="ECO:0000313" key="1">
    <source>
        <dbReference type="EMBL" id="KZS97766.1"/>
    </source>
</evidence>
<dbReference type="Proteomes" id="UP000076722">
    <property type="component" value="Unassembled WGS sequence"/>
</dbReference>
<organism evidence="1 2">
    <name type="scientific">Sistotremastrum niveocremeum HHB9708</name>
    <dbReference type="NCBI Taxonomy" id="1314777"/>
    <lineage>
        <taxon>Eukaryota</taxon>
        <taxon>Fungi</taxon>
        <taxon>Dikarya</taxon>
        <taxon>Basidiomycota</taxon>
        <taxon>Agaricomycotina</taxon>
        <taxon>Agaricomycetes</taxon>
        <taxon>Sistotremastrales</taxon>
        <taxon>Sistotremastraceae</taxon>
        <taxon>Sertulicium</taxon>
        <taxon>Sertulicium niveocremeum</taxon>
    </lineage>
</organism>
<evidence type="ECO:0000313" key="2">
    <source>
        <dbReference type="Proteomes" id="UP000076722"/>
    </source>
</evidence>
<dbReference type="CDD" id="cd22209">
    <property type="entry name" value="EMC10"/>
    <property type="match status" value="1"/>
</dbReference>